<protein>
    <submittedName>
        <fullName evidence="2">Amidohydrolase YtcJ</fullName>
    </submittedName>
</protein>
<sequence length="532" mass="59157">MSEQIFFNANVYTLDQQKERATGVYTKNGQILEVGDGEQLKAKYAGFETDLIDVQGGMMIPGLVDSHMHLIAHGMKLRSVDFSSCTDALEMKRMLEEKIAMTAEGEWIIGRGWNENNFADRKIFSKTELDEMTSRHPIFLTRICGHAFLVNSMALAAAGLDQHSPDPVGGKLERDAAGHLTGLLLENAGPMIQQHIPAEMYEELKASLEAAISDCWRTGLVGCHSEDVRYSGGFLQTVKLYDEVLHQDQQLFRVNQLVYFEHIDEMLQAGKKYGDGTAFFDIGAMKIFADGAMGGRSALLSQPYSDDPSKHGVAIHTQQELEQLVQKARTAHLPIAVHTIGDKALDMTLQAIEKHPVLSGQLDRIIHAQVLNPQLIERMQRLALIVDIQPRFVVGDFPWVMERLGEERLPWSYAWKTLLESGLICAGGSDAPIEPIDPLLGLHAAVTRTKPEESFHEGYIPEQKLTPLEALHLFTTGSAKAEQKLHLKGTITPGKLADFTILDQDLFTLPSTQWLKTKVIKTVVHGKVVYEA</sequence>
<accession>A0ABT9W4E4</accession>
<proteinExistence type="predicted"/>
<evidence type="ECO:0000259" key="1">
    <source>
        <dbReference type="Pfam" id="PF07969"/>
    </source>
</evidence>
<organism evidence="2 3">
    <name type="scientific">Caldalkalibacillus horti</name>
    <dbReference type="NCBI Taxonomy" id="77523"/>
    <lineage>
        <taxon>Bacteria</taxon>
        <taxon>Bacillati</taxon>
        <taxon>Bacillota</taxon>
        <taxon>Bacilli</taxon>
        <taxon>Bacillales</taxon>
        <taxon>Bacillaceae</taxon>
        <taxon>Caldalkalibacillus</taxon>
    </lineage>
</organism>
<dbReference type="Pfam" id="PF07969">
    <property type="entry name" value="Amidohydro_3"/>
    <property type="match status" value="1"/>
</dbReference>
<dbReference type="PANTHER" id="PTHR22642">
    <property type="entry name" value="IMIDAZOLONEPROPIONASE"/>
    <property type="match status" value="1"/>
</dbReference>
<evidence type="ECO:0000313" key="3">
    <source>
        <dbReference type="Proteomes" id="UP001235840"/>
    </source>
</evidence>
<feature type="domain" description="Amidohydrolase 3" evidence="1">
    <location>
        <begin position="51"/>
        <end position="530"/>
    </location>
</feature>
<dbReference type="InterPro" id="IPR013108">
    <property type="entry name" value="Amidohydro_3"/>
</dbReference>
<dbReference type="Proteomes" id="UP001235840">
    <property type="component" value="Unassembled WGS sequence"/>
</dbReference>
<dbReference type="InterPro" id="IPR011059">
    <property type="entry name" value="Metal-dep_hydrolase_composite"/>
</dbReference>
<keyword evidence="3" id="KW-1185">Reference proteome</keyword>
<reference evidence="2 3" key="1">
    <citation type="submission" date="2023-07" db="EMBL/GenBank/DDBJ databases">
        <title>Genomic Encyclopedia of Type Strains, Phase IV (KMG-IV): sequencing the most valuable type-strain genomes for metagenomic binning, comparative biology and taxonomic classification.</title>
        <authorList>
            <person name="Goeker M."/>
        </authorList>
    </citation>
    <scope>NUCLEOTIDE SEQUENCE [LARGE SCALE GENOMIC DNA]</scope>
    <source>
        <strain evidence="2 3">DSM 12751</strain>
    </source>
</reference>
<dbReference type="InterPro" id="IPR032466">
    <property type="entry name" value="Metal_Hydrolase"/>
</dbReference>
<dbReference type="InterPro" id="IPR033932">
    <property type="entry name" value="YtcJ-like"/>
</dbReference>
<dbReference type="SUPFAM" id="SSF51556">
    <property type="entry name" value="Metallo-dependent hydrolases"/>
    <property type="match status" value="1"/>
</dbReference>
<dbReference type="SUPFAM" id="SSF51338">
    <property type="entry name" value="Composite domain of metallo-dependent hydrolases"/>
    <property type="match status" value="1"/>
</dbReference>
<dbReference type="PANTHER" id="PTHR22642:SF2">
    <property type="entry name" value="PROTEIN LONG AFTER FAR-RED 3"/>
    <property type="match status" value="1"/>
</dbReference>
<dbReference type="RefSeq" id="WP_307397613.1">
    <property type="nucleotide sequence ID" value="NZ_BAAADK010000047.1"/>
</dbReference>
<dbReference type="EMBL" id="JAUSTY010000024">
    <property type="protein sequence ID" value="MDQ0168116.1"/>
    <property type="molecule type" value="Genomic_DNA"/>
</dbReference>
<gene>
    <name evidence="2" type="ORF">J2S11_004068</name>
</gene>
<evidence type="ECO:0000313" key="2">
    <source>
        <dbReference type="EMBL" id="MDQ0168116.1"/>
    </source>
</evidence>
<comment type="caution">
    <text evidence="2">The sequence shown here is derived from an EMBL/GenBank/DDBJ whole genome shotgun (WGS) entry which is preliminary data.</text>
</comment>
<dbReference type="Gene3D" id="2.30.40.10">
    <property type="entry name" value="Urease, subunit C, domain 1"/>
    <property type="match status" value="1"/>
</dbReference>
<dbReference type="Gene3D" id="3.20.20.140">
    <property type="entry name" value="Metal-dependent hydrolases"/>
    <property type="match status" value="1"/>
</dbReference>
<dbReference type="Gene3D" id="3.10.310.70">
    <property type="match status" value="1"/>
</dbReference>
<name>A0ABT9W4E4_9BACI</name>
<dbReference type="CDD" id="cd01300">
    <property type="entry name" value="YtcJ_like"/>
    <property type="match status" value="1"/>
</dbReference>